<dbReference type="RefSeq" id="WP_069600307.1">
    <property type="nucleotide sequence ID" value="NZ_BJME01000001.1"/>
</dbReference>
<evidence type="ECO:0000256" key="1">
    <source>
        <dbReference type="ARBA" id="ARBA00022475"/>
    </source>
</evidence>
<dbReference type="OrthoDB" id="9790760at2"/>
<reference evidence="14 23" key="5">
    <citation type="submission" date="2017-03" db="EMBL/GenBank/DDBJ databases">
        <authorList>
            <person name="Afonso C.L."/>
            <person name="Miller P.J."/>
            <person name="Scott M.A."/>
            <person name="Spackman E."/>
            <person name="Goraichik I."/>
            <person name="Dimitrov K.M."/>
            <person name="Suarez D.L."/>
            <person name="Swayne D.E."/>
        </authorList>
    </citation>
    <scope>NUCLEOTIDE SEQUENCE [LARGE SCALE GENOMIC DNA]</scope>
    <source>
        <strain evidence="15">8</strain>
        <strain evidence="23">8(6)</strain>
        <strain evidence="14">ATCC 9175</strain>
        <strain evidence="16">CNRZ 920</strain>
    </source>
</reference>
<reference evidence="18" key="2">
    <citation type="submission" date="2016-09" db="EMBL/GenBank/DDBJ databases">
        <title>Complete Genome Sequence of Brevibacterium linens SMQ-1335.</title>
        <authorList>
            <person name="de Melo A.G."/>
            <person name="Labrie S.J."/>
            <person name="Dumaresq J."/>
            <person name="Roberts R.J."/>
            <person name="Tremblay D.M."/>
            <person name="Moineau S."/>
        </authorList>
    </citation>
    <scope>NUCLEOTIDE SEQUENCE [LARGE SCALE GENOMIC DNA]</scope>
    <source>
        <strain evidence="18">SMQ-1335</strain>
    </source>
</reference>
<dbReference type="PATRIC" id="fig|1703.10.peg.2410"/>
<dbReference type="EMBL" id="RHFF01000019">
    <property type="protein sequence ID" value="TGD37116.1"/>
    <property type="molecule type" value="Genomic_DNA"/>
</dbReference>
<dbReference type="Proteomes" id="UP000218377">
    <property type="component" value="Unassembled WGS sequence"/>
</dbReference>
<proteinExistence type="predicted"/>
<feature type="transmembrane region" description="Helical" evidence="6">
    <location>
        <begin position="33"/>
        <end position="57"/>
    </location>
</feature>
<accession>A0A2H1I0H5</accession>
<dbReference type="Proteomes" id="UP000283000">
    <property type="component" value="Chromosome"/>
</dbReference>
<reference evidence="17 27" key="7">
    <citation type="submission" date="2018-10" db="EMBL/GenBank/DDBJ databases">
        <title>Brevibacterium genomes from Austrain hard cheese rinds.</title>
        <authorList>
            <person name="Anast J.M."/>
            <person name="Dzieciol M."/>
            <person name="Schultz D.L."/>
            <person name="Mann E."/>
            <person name="Wagner M."/>
            <person name="Schmitz-Esser S."/>
        </authorList>
    </citation>
    <scope>NUCLEOTIDE SEQUENCE [LARGE SCALE GENOMIC DNA]</scope>
    <source>
        <strain evidence="17 27">L261</strain>
    </source>
</reference>
<keyword evidence="1" id="KW-1003">Cell membrane</keyword>
<dbReference type="EMBL" id="CP025334">
    <property type="protein sequence ID" value="AZT97616.1"/>
    <property type="molecule type" value="Genomic_DNA"/>
</dbReference>
<evidence type="ECO:0000313" key="14">
    <source>
        <dbReference type="EMBL" id="SMX63497.1"/>
    </source>
</evidence>
<evidence type="ECO:0000313" key="9">
    <source>
        <dbReference type="EMBL" id="AZT93825.1"/>
    </source>
</evidence>
<dbReference type="EMBL" id="NRGX01000001">
    <property type="protein sequence ID" value="PCC20282.1"/>
    <property type="molecule type" value="Genomic_DNA"/>
</dbReference>
<keyword evidence="2 8" id="KW-0132">Cell division</keyword>
<reference evidence="25 26" key="8">
    <citation type="submission" date="2019-01" db="EMBL/GenBank/DDBJ databases">
        <title>Comparative genomic analysis of Brevibacterium aurantiacum sheds light on its evolution and its adaptation to smear-ripened cheeses.</title>
        <authorList>
            <person name="Moineau S."/>
        </authorList>
    </citation>
    <scope>NUCLEOTIDE SEQUENCE [LARGE SCALE GENOMIC DNA]</scope>
    <source>
        <strain evidence="9 26">SMQ-1417</strain>
        <strain evidence="10 25">SMQ-1420</strain>
    </source>
</reference>
<evidence type="ECO:0000313" key="24">
    <source>
        <dbReference type="Proteomes" id="UP000234525"/>
    </source>
</evidence>
<reference evidence="19 20" key="3">
    <citation type="journal article" date="2017" name="Elife">
        <title>Extensive horizontal gene transfer in cheese-associated bacteria.</title>
        <authorList>
            <person name="Bonham K.S."/>
            <person name="Wolfe B.E."/>
            <person name="Dutton R.J."/>
        </authorList>
    </citation>
    <scope>NUCLEOTIDE SEQUENCE [LARGE SCALE GENOMIC DNA]</scope>
    <source>
        <strain evidence="13 19">947_7</strain>
        <strain evidence="12 21">962_8</strain>
        <strain evidence="11 20">JB5</strain>
    </source>
</reference>
<name>A0A1D7W4S7_BREAU</name>
<dbReference type="Proteomes" id="UP000282731">
    <property type="component" value="Chromosome"/>
</dbReference>
<gene>
    <name evidence="14" type="ORF">BAUR9175_00250</name>
    <name evidence="16" type="ORF">BAUR920_01526</name>
    <name evidence="15" type="ORF">BAURA86_00016</name>
    <name evidence="8" type="ORF">BLSMQ_2340</name>
    <name evidence="13" type="ORF">CIK64_11615</name>
    <name evidence="12" type="ORF">CIK65_06005</name>
    <name evidence="11" type="ORF">CIK79_19470</name>
    <name evidence="9" type="ORF">CXR23_12290</name>
    <name evidence="10" type="ORF">CXR27_11845</name>
    <name evidence="17" type="ORF">EB834_16735</name>
</gene>
<dbReference type="InterPro" id="IPR050487">
    <property type="entry name" value="FtsQ_DivIB"/>
</dbReference>
<accession>A0A2A3YVW4</accession>
<dbReference type="Proteomes" id="UP000217564">
    <property type="component" value="Unassembled WGS sequence"/>
</dbReference>
<dbReference type="KEGG" id="blin:BLSMQ_2340"/>
<dbReference type="EMBL" id="CP025330">
    <property type="protein sequence ID" value="AZT93825.1"/>
    <property type="molecule type" value="Genomic_DNA"/>
</dbReference>
<dbReference type="GO" id="GO:0051301">
    <property type="term" value="P:cell division"/>
    <property type="evidence" value="ECO:0007669"/>
    <property type="project" value="UniProtKB-KW"/>
</dbReference>
<evidence type="ECO:0000313" key="13">
    <source>
        <dbReference type="EMBL" id="PCC46223.1"/>
    </source>
</evidence>
<evidence type="ECO:0000313" key="18">
    <source>
        <dbReference type="Proteomes" id="UP000094793"/>
    </source>
</evidence>
<dbReference type="EMBL" id="FXZB01000001">
    <property type="protein sequence ID" value="SMX63497.1"/>
    <property type="molecule type" value="Genomic_DNA"/>
</dbReference>
<keyword evidence="3 6" id="KW-0812">Transmembrane</keyword>
<feature type="domain" description="POTRA" evidence="7">
    <location>
        <begin position="57"/>
        <end position="125"/>
    </location>
</feature>
<keyword evidence="5" id="KW-0131">Cell cycle</keyword>
<evidence type="ECO:0000313" key="17">
    <source>
        <dbReference type="EMBL" id="TGD37116.1"/>
    </source>
</evidence>
<evidence type="ECO:0000256" key="4">
    <source>
        <dbReference type="ARBA" id="ARBA00022989"/>
    </source>
</evidence>
<dbReference type="Proteomes" id="UP000297736">
    <property type="component" value="Unassembled WGS sequence"/>
</dbReference>
<evidence type="ECO:0000313" key="26">
    <source>
        <dbReference type="Proteomes" id="UP000283000"/>
    </source>
</evidence>
<dbReference type="Proteomes" id="UP000234289">
    <property type="component" value="Unassembled WGS sequence"/>
</dbReference>
<dbReference type="Proteomes" id="UP000234300">
    <property type="component" value="Unassembled WGS sequence"/>
</dbReference>
<reference evidence="25 26" key="6">
    <citation type="submission" date="2017-12" db="EMBL/GenBank/DDBJ databases">
        <authorList>
            <person name="Levesque S."/>
        </authorList>
    </citation>
    <scope>NUCLEOTIDE SEQUENCE [LARGE SCALE GENOMIC DNA]</scope>
    <source>
        <strain evidence="9 26">SMQ-1417</strain>
        <strain evidence="10 25">SMQ-1420</strain>
    </source>
</reference>
<evidence type="ECO:0000313" key="10">
    <source>
        <dbReference type="EMBL" id="AZT97616.1"/>
    </source>
</evidence>
<dbReference type="GeneID" id="60906644"/>
<evidence type="ECO:0000313" key="27">
    <source>
        <dbReference type="Proteomes" id="UP000297736"/>
    </source>
</evidence>
<reference evidence="8" key="1">
    <citation type="submission" date="2016-09" db="EMBL/GenBank/DDBJ databases">
        <title>Complete Genome Sequence of Brevibacterium aurantiacum SMQ-1335.</title>
        <authorList>
            <person name="de Melo A.G."/>
            <person name="Labrie S.J."/>
            <person name="Dumaresq J."/>
            <person name="Roberts R.J."/>
            <person name="Tremblay D.M."/>
            <person name="Moineau S."/>
        </authorList>
    </citation>
    <scope>NUCLEOTIDE SEQUENCE</scope>
    <source>
        <strain evidence="8">SMQ-1335</strain>
    </source>
</reference>
<protein>
    <submittedName>
        <fullName evidence="8">Cell division FtsQ-like protein</fullName>
    </submittedName>
    <submittedName>
        <fullName evidence="9">Cell division protein FtsQ</fullName>
    </submittedName>
    <submittedName>
        <fullName evidence="17">FtsQ-type POTRA domain-containing protein</fullName>
    </submittedName>
    <submittedName>
        <fullName evidence="14">POTRA domain-containing protein, FtsQ-type</fullName>
    </submittedName>
</protein>
<evidence type="ECO:0000313" key="25">
    <source>
        <dbReference type="Proteomes" id="UP000282731"/>
    </source>
</evidence>
<organism evidence="8 18">
    <name type="scientific">Brevibacterium aurantiacum</name>
    <dbReference type="NCBI Taxonomy" id="273384"/>
    <lineage>
        <taxon>Bacteria</taxon>
        <taxon>Bacillati</taxon>
        <taxon>Actinomycetota</taxon>
        <taxon>Actinomycetes</taxon>
        <taxon>Micrococcales</taxon>
        <taxon>Brevibacteriaceae</taxon>
        <taxon>Brevibacterium</taxon>
    </lineage>
</organism>
<dbReference type="EMBL" id="FXZI01000001">
    <property type="protein sequence ID" value="SMX68711.1"/>
    <property type="molecule type" value="Genomic_DNA"/>
</dbReference>
<dbReference type="EMBL" id="CP017150">
    <property type="protein sequence ID" value="AOP54046.1"/>
    <property type="molecule type" value="Genomic_DNA"/>
</dbReference>
<dbReference type="Proteomes" id="UP000234525">
    <property type="component" value="Unassembled WGS sequence"/>
</dbReference>
<evidence type="ECO:0000313" key="20">
    <source>
        <dbReference type="Proteomes" id="UP000218377"/>
    </source>
</evidence>
<dbReference type="GO" id="GO:0005886">
    <property type="term" value="C:plasma membrane"/>
    <property type="evidence" value="ECO:0007669"/>
    <property type="project" value="TreeGrafter"/>
</dbReference>
<keyword evidence="4 6" id="KW-1133">Transmembrane helix</keyword>
<keyword evidence="24" id="KW-1185">Reference proteome</keyword>
<dbReference type="EMBL" id="NRGQ01000006">
    <property type="protein sequence ID" value="PCC43417.1"/>
    <property type="molecule type" value="Genomic_DNA"/>
</dbReference>
<evidence type="ECO:0000313" key="8">
    <source>
        <dbReference type="EMBL" id="AOP54046.1"/>
    </source>
</evidence>
<dbReference type="Pfam" id="PF08478">
    <property type="entry name" value="POTRA_1"/>
    <property type="match status" value="1"/>
</dbReference>
<evidence type="ECO:0000256" key="3">
    <source>
        <dbReference type="ARBA" id="ARBA00022692"/>
    </source>
</evidence>
<dbReference type="Proteomes" id="UP000094793">
    <property type="component" value="Chromosome"/>
</dbReference>
<dbReference type="InterPro" id="IPR013685">
    <property type="entry name" value="POTRA_FtsQ_type"/>
</dbReference>
<dbReference type="eggNOG" id="COG1589">
    <property type="taxonomic scope" value="Bacteria"/>
</dbReference>
<evidence type="ECO:0000313" key="23">
    <source>
        <dbReference type="Proteomes" id="UP000234300"/>
    </source>
</evidence>
<dbReference type="PANTHER" id="PTHR37820:SF1">
    <property type="entry name" value="CELL DIVISION PROTEIN FTSQ"/>
    <property type="match status" value="1"/>
</dbReference>
<dbReference type="EMBL" id="FXZG01000007">
    <property type="protein sequence ID" value="SMX80000.1"/>
    <property type="molecule type" value="Genomic_DNA"/>
</dbReference>
<evidence type="ECO:0000313" key="19">
    <source>
        <dbReference type="Proteomes" id="UP000217564"/>
    </source>
</evidence>
<evidence type="ECO:0000313" key="12">
    <source>
        <dbReference type="EMBL" id="PCC43417.1"/>
    </source>
</evidence>
<dbReference type="EMBL" id="NRGP01000015">
    <property type="protein sequence ID" value="PCC46223.1"/>
    <property type="molecule type" value="Genomic_DNA"/>
</dbReference>
<evidence type="ECO:0000259" key="7">
    <source>
        <dbReference type="Pfam" id="PF08478"/>
    </source>
</evidence>
<sequence length="251" mass="27012">MVPLPEPRTDDNSTADLTGVIRARRRQVWRSRLILIGAVAAVLIIVAVLWFSPLLALDKVSVKDSNLVDGEKVTEEVLRTEGGTPLPQVRPGTVEKNVLKEFPRAKEASVHYSGPRSLSIEITDRDPVLAITTSDGYELFDDEAVNLGTVKKAPKGVTVLKESGGAPDEKTVAAVIRFMAELPPKLRSDLHSIQAKDEKNLSGVIDTGKTKAKVVFGDDSSAGLKMRTALQLAADGRTEIDVSVPSVPVTN</sequence>
<keyword evidence="6" id="KW-0472">Membrane</keyword>
<reference evidence="22 24" key="4">
    <citation type="submission" date="2017-03" db="EMBL/GenBank/DDBJ databases">
        <authorList>
            <person name="Monnet C."/>
        </authorList>
    </citation>
    <scope>NUCLEOTIDE SEQUENCE [LARGE SCALE GENOMIC DNA]</scope>
    <source>
        <strain evidence="24">ATCC 9175</strain>
        <strain evidence="22">CNRZ 920</strain>
    </source>
</reference>
<evidence type="ECO:0000256" key="6">
    <source>
        <dbReference type="SAM" id="Phobius"/>
    </source>
</evidence>
<dbReference type="PANTHER" id="PTHR37820">
    <property type="entry name" value="CELL DIVISION PROTEIN DIVIB"/>
    <property type="match status" value="1"/>
</dbReference>
<evidence type="ECO:0000313" key="16">
    <source>
        <dbReference type="EMBL" id="SMX80000.1"/>
    </source>
</evidence>
<evidence type="ECO:0000313" key="11">
    <source>
        <dbReference type="EMBL" id="PCC20282.1"/>
    </source>
</evidence>
<evidence type="ECO:0000313" key="15">
    <source>
        <dbReference type="EMBL" id="SMX68711.1"/>
    </source>
</evidence>
<evidence type="ECO:0000256" key="5">
    <source>
        <dbReference type="ARBA" id="ARBA00023306"/>
    </source>
</evidence>
<dbReference type="AlphaFoldDB" id="A0A1D7W4S7"/>
<evidence type="ECO:0000313" key="21">
    <source>
        <dbReference type="Proteomes" id="UP000218620"/>
    </source>
</evidence>
<evidence type="ECO:0000256" key="2">
    <source>
        <dbReference type="ARBA" id="ARBA00022618"/>
    </source>
</evidence>
<dbReference type="Proteomes" id="UP000218620">
    <property type="component" value="Unassembled WGS sequence"/>
</dbReference>
<evidence type="ECO:0000313" key="22">
    <source>
        <dbReference type="Proteomes" id="UP000234289"/>
    </source>
</evidence>
<accession>A0A1D7W4S7</accession>